<protein>
    <submittedName>
        <fullName evidence="1">Uncharacterized protein</fullName>
    </submittedName>
</protein>
<gene>
    <name evidence="1" type="ORF">NKR23_g5945</name>
</gene>
<sequence>MPFKKLLKSFVQDLENYTQPLQQQYGQQYGQQFGQQYGQQYGGFSGLGALAQQPLIPQQTTPCPRQAPEAGYQDWIGLNDPRFQDFHVCPTCYNGSLRPTPYANQFVSKAVPPHVAVRCDMSRYWVKAAGMVLLTMNQTRQYDITLLPRVASIRVQDGDCPNAQMEGDNAARPVVQRAWYNVRDPYTGAMPMQAWTICPVQGSCAFVPSERFDHAYTAQQLQHVATCQVMSVMSGRPDMSYLINWVRENPFPAPGAPGSGMQGGIVGPRQPDGLCPRNFRSSTLRCHTMREVFDFTVCEQCYADIVKPDADRGIQLARLFDSTPSAMSAGFTCQLYSDRMRRVWSEAAASGNIDFLRQKVNERRIKERELETKTLQLQQQAQHLRQQADLQQHQAANAFRVEANRANNNIMLAGVGVEHRIDAFTVEVPDTSANFNPMLRMNNQASMMKVQAAQLEDQIKFGEDEWRRYWE</sequence>
<proteinExistence type="predicted"/>
<dbReference type="AlphaFoldDB" id="A0AA38RSG5"/>
<organism evidence="1 2">
    <name type="scientific">Pleurostoma richardsiae</name>
    <dbReference type="NCBI Taxonomy" id="41990"/>
    <lineage>
        <taxon>Eukaryota</taxon>
        <taxon>Fungi</taxon>
        <taxon>Dikarya</taxon>
        <taxon>Ascomycota</taxon>
        <taxon>Pezizomycotina</taxon>
        <taxon>Sordariomycetes</taxon>
        <taxon>Sordariomycetidae</taxon>
        <taxon>Calosphaeriales</taxon>
        <taxon>Pleurostomataceae</taxon>
        <taxon>Pleurostoma</taxon>
    </lineage>
</organism>
<name>A0AA38RSG5_9PEZI</name>
<evidence type="ECO:0000313" key="1">
    <source>
        <dbReference type="EMBL" id="KAJ9144543.1"/>
    </source>
</evidence>
<comment type="caution">
    <text evidence="1">The sequence shown here is derived from an EMBL/GenBank/DDBJ whole genome shotgun (WGS) entry which is preliminary data.</text>
</comment>
<keyword evidence="2" id="KW-1185">Reference proteome</keyword>
<accession>A0AA38RSG5</accession>
<dbReference type="Proteomes" id="UP001174694">
    <property type="component" value="Unassembled WGS sequence"/>
</dbReference>
<evidence type="ECO:0000313" key="2">
    <source>
        <dbReference type="Proteomes" id="UP001174694"/>
    </source>
</evidence>
<dbReference type="EMBL" id="JANBVO010000016">
    <property type="protein sequence ID" value="KAJ9144543.1"/>
    <property type="molecule type" value="Genomic_DNA"/>
</dbReference>
<reference evidence="1" key="1">
    <citation type="submission" date="2022-07" db="EMBL/GenBank/DDBJ databases">
        <title>Fungi with potential for degradation of polypropylene.</title>
        <authorList>
            <person name="Gostincar C."/>
        </authorList>
    </citation>
    <scope>NUCLEOTIDE SEQUENCE</scope>
    <source>
        <strain evidence="1">EXF-13308</strain>
    </source>
</reference>